<gene>
    <name evidence="2" type="ORF">HH304_07410</name>
</gene>
<dbReference type="InterPro" id="IPR022742">
    <property type="entry name" value="Hydrolase_4"/>
</dbReference>
<evidence type="ECO:0000259" key="1">
    <source>
        <dbReference type="Pfam" id="PF12146"/>
    </source>
</evidence>
<organism evidence="2 3">
    <name type="scientific">Marinigracilibium pacificum</name>
    <dbReference type="NCBI Taxonomy" id="2729599"/>
    <lineage>
        <taxon>Bacteria</taxon>
        <taxon>Pseudomonadati</taxon>
        <taxon>Bacteroidota</taxon>
        <taxon>Cytophagia</taxon>
        <taxon>Cytophagales</taxon>
        <taxon>Flammeovirgaceae</taxon>
        <taxon>Marinigracilibium</taxon>
    </lineage>
</organism>
<dbReference type="PANTHER" id="PTHR39624:SF2">
    <property type="entry name" value="OSMC-LIKE PROTEIN"/>
    <property type="match status" value="1"/>
</dbReference>
<dbReference type="InterPro" id="IPR015946">
    <property type="entry name" value="KH_dom-like_a/b"/>
</dbReference>
<dbReference type="SUPFAM" id="SSF53474">
    <property type="entry name" value="alpha/beta-Hydrolases"/>
    <property type="match status" value="1"/>
</dbReference>
<comment type="caution">
    <text evidence="2">The sequence shown here is derived from an EMBL/GenBank/DDBJ whole genome shotgun (WGS) entry which is preliminary data.</text>
</comment>
<dbReference type="Gene3D" id="3.40.50.1820">
    <property type="entry name" value="alpha/beta hydrolase"/>
    <property type="match status" value="1"/>
</dbReference>
<name>A0A848IY19_9BACT</name>
<dbReference type="EMBL" id="JABBNU010000004">
    <property type="protein sequence ID" value="NMM48221.1"/>
    <property type="molecule type" value="Genomic_DNA"/>
</dbReference>
<dbReference type="SUPFAM" id="SSF82784">
    <property type="entry name" value="OsmC-like"/>
    <property type="match status" value="1"/>
</dbReference>
<evidence type="ECO:0000313" key="3">
    <source>
        <dbReference type="Proteomes" id="UP000559010"/>
    </source>
</evidence>
<proteinExistence type="predicted"/>
<dbReference type="InterPro" id="IPR029058">
    <property type="entry name" value="AB_hydrolase_fold"/>
</dbReference>
<keyword evidence="3" id="KW-1185">Reference proteome</keyword>
<dbReference type="Pfam" id="PF02566">
    <property type="entry name" value="OsmC"/>
    <property type="match status" value="1"/>
</dbReference>
<protein>
    <submittedName>
        <fullName evidence="2">OsmC family protein</fullName>
    </submittedName>
</protein>
<reference evidence="2 3" key="1">
    <citation type="submission" date="2020-04" db="EMBL/GenBank/DDBJ databases">
        <title>Flammeovirgaceae bacterium KN852 isolated from deep sea.</title>
        <authorList>
            <person name="Zhang D.-C."/>
        </authorList>
    </citation>
    <scope>NUCLEOTIDE SEQUENCE [LARGE SCALE GENOMIC DNA]</scope>
    <source>
        <strain evidence="2 3">KN852</strain>
    </source>
</reference>
<evidence type="ECO:0000313" key="2">
    <source>
        <dbReference type="EMBL" id="NMM48221.1"/>
    </source>
</evidence>
<dbReference type="PANTHER" id="PTHR39624">
    <property type="entry name" value="PROTEIN INVOLVED IN RIMO-MEDIATED BETA-METHYLTHIOLATION OF RIBOSOMAL PROTEIN S12 YCAO"/>
    <property type="match status" value="1"/>
</dbReference>
<dbReference type="AlphaFoldDB" id="A0A848IY19"/>
<dbReference type="Gene3D" id="3.30.300.20">
    <property type="match status" value="1"/>
</dbReference>
<dbReference type="InterPro" id="IPR036102">
    <property type="entry name" value="OsmC/Ohrsf"/>
</dbReference>
<feature type="domain" description="Serine aminopeptidase S33" evidence="1">
    <location>
        <begin position="45"/>
        <end position="133"/>
    </location>
</feature>
<accession>A0A848IY19</accession>
<dbReference type="Proteomes" id="UP000559010">
    <property type="component" value="Unassembled WGS sequence"/>
</dbReference>
<dbReference type="RefSeq" id="WP_169679695.1">
    <property type="nucleotide sequence ID" value="NZ_JABBNU010000004.1"/>
</dbReference>
<dbReference type="InterPro" id="IPR003718">
    <property type="entry name" value="OsmC/Ohr_fam"/>
</dbReference>
<dbReference type="Pfam" id="PF12146">
    <property type="entry name" value="Hydrolase_4"/>
    <property type="match status" value="1"/>
</dbReference>
<sequence length="406" mass="45216">MKSQYVTFENADGNVLAARFTRPVGSATYHTAIFAHCFTCNKNFKAVKQIAEAMTHSGFGVLQIDFTGLGSSKGNFEDTDFSTNIQDLVAGADYLRENFEAPSVLIGHSLGGAAVIYAADKIPEVKAVATIGSPSDPEHVSHLFENNIDEIMKQGYAKVNIGGRPFNIRKEFIQDLQDKRLDSILKKQKNKAFLFLHSPQDEIVGIDHARKLYEAAHHPKSFMSLDGADHLLTNNEDSQYVGNVIGTWVKRYLPPKEKVIKGDEKHIQIRLNAEDGYTTEIIDKKHRWLADEPEDVGGDDLGPTPYGLLSSALGACTAMTIKMYADRKDWSLEEINVEIEHDKTHAEDCDNNKEKGAKIDLFKRKIKITGNLDQDQIGRLGEIADKCPVHKTLSTKSKIETEIINE</sequence>